<name>A0ABR1RHP4_9PEZI</name>
<dbReference type="SUPFAM" id="SSF57667">
    <property type="entry name" value="beta-beta-alpha zinc fingers"/>
    <property type="match status" value="1"/>
</dbReference>
<keyword evidence="1" id="KW-0863">Zinc-finger</keyword>
<keyword evidence="1" id="KW-0862">Zinc</keyword>
<dbReference type="PROSITE" id="PS00028">
    <property type="entry name" value="ZINC_FINGER_C2H2_1"/>
    <property type="match status" value="1"/>
</dbReference>
<keyword evidence="1" id="KW-0479">Metal-binding</keyword>
<evidence type="ECO:0000313" key="4">
    <source>
        <dbReference type="Proteomes" id="UP001396898"/>
    </source>
</evidence>
<dbReference type="EMBL" id="JAQQWI010000015">
    <property type="protein sequence ID" value="KAK8012807.1"/>
    <property type="molecule type" value="Genomic_DNA"/>
</dbReference>
<reference evidence="3 4" key="1">
    <citation type="submission" date="2023-01" db="EMBL/GenBank/DDBJ databases">
        <title>Analysis of 21 Apiospora genomes using comparative genomics revels a genus with tremendous synthesis potential of carbohydrate active enzymes and secondary metabolites.</title>
        <authorList>
            <person name="Sorensen T."/>
        </authorList>
    </citation>
    <scope>NUCLEOTIDE SEQUENCE [LARGE SCALE GENOMIC DNA]</scope>
    <source>
        <strain evidence="3 4">CBS 20057</strain>
    </source>
</reference>
<accession>A0ABR1RHP4</accession>
<evidence type="ECO:0000313" key="3">
    <source>
        <dbReference type="EMBL" id="KAK8012807.1"/>
    </source>
</evidence>
<dbReference type="Proteomes" id="UP001396898">
    <property type="component" value="Unassembled WGS sequence"/>
</dbReference>
<evidence type="ECO:0000256" key="1">
    <source>
        <dbReference type="PROSITE-ProRule" id="PRU00042"/>
    </source>
</evidence>
<dbReference type="Gene3D" id="3.30.160.60">
    <property type="entry name" value="Classic Zinc Finger"/>
    <property type="match status" value="1"/>
</dbReference>
<comment type="caution">
    <text evidence="3">The sequence shown here is derived from an EMBL/GenBank/DDBJ whole genome shotgun (WGS) entry which is preliminary data.</text>
</comment>
<dbReference type="PROSITE" id="PS50157">
    <property type="entry name" value="ZINC_FINGER_C2H2_2"/>
    <property type="match status" value="1"/>
</dbReference>
<protein>
    <recommendedName>
        <fullName evidence="2">C2H2-type domain-containing protein</fullName>
    </recommendedName>
</protein>
<keyword evidence="4" id="KW-1185">Reference proteome</keyword>
<gene>
    <name evidence="3" type="ORF">PG991_010182</name>
</gene>
<dbReference type="InterPro" id="IPR036236">
    <property type="entry name" value="Znf_C2H2_sf"/>
</dbReference>
<dbReference type="InterPro" id="IPR013087">
    <property type="entry name" value="Znf_C2H2_type"/>
</dbReference>
<evidence type="ECO:0000259" key="2">
    <source>
        <dbReference type="PROSITE" id="PS50157"/>
    </source>
</evidence>
<organism evidence="3 4">
    <name type="scientific">Apiospora marii</name>
    <dbReference type="NCBI Taxonomy" id="335849"/>
    <lineage>
        <taxon>Eukaryota</taxon>
        <taxon>Fungi</taxon>
        <taxon>Dikarya</taxon>
        <taxon>Ascomycota</taxon>
        <taxon>Pezizomycotina</taxon>
        <taxon>Sordariomycetes</taxon>
        <taxon>Xylariomycetidae</taxon>
        <taxon>Amphisphaeriales</taxon>
        <taxon>Apiosporaceae</taxon>
        <taxon>Apiospora</taxon>
    </lineage>
</organism>
<proteinExistence type="predicted"/>
<sequence length="132" mass="15533">MADQDQPMQEQDRPFVCEICQDAWKRKDELVVHKWRKHGINTPWVCHHEGCKRKGQGLATESLLERHLKGHDSTLKQNANIHSDRIIEDFAALHRQMTDMKHDDNREEFENLRPEYMAKVAELSGMVMNLTK</sequence>
<feature type="domain" description="C2H2-type" evidence="2">
    <location>
        <begin position="15"/>
        <end position="43"/>
    </location>
</feature>